<keyword evidence="8" id="KW-1185">Reference proteome</keyword>
<evidence type="ECO:0000256" key="3">
    <source>
        <dbReference type="ARBA" id="ARBA00022628"/>
    </source>
</evidence>
<evidence type="ECO:0000259" key="6">
    <source>
        <dbReference type="Pfam" id="PF01642"/>
    </source>
</evidence>
<dbReference type="InterPro" id="IPR006099">
    <property type="entry name" value="MeMalonylCoA_mutase_a/b_cat"/>
</dbReference>
<dbReference type="PANTHER" id="PTHR48101">
    <property type="entry name" value="METHYLMALONYL-COA MUTASE, MITOCHONDRIAL-RELATED"/>
    <property type="match status" value="1"/>
</dbReference>
<accession>A0A398B542</accession>
<keyword evidence="3" id="KW-0846">Cobalamin</keyword>
<comment type="similarity">
    <text evidence="2">Belongs to the methylmalonyl-CoA mutase family.</text>
</comment>
<evidence type="ECO:0000256" key="1">
    <source>
        <dbReference type="ARBA" id="ARBA00001922"/>
    </source>
</evidence>
<keyword evidence="5" id="KW-0170">Cobalt</keyword>
<evidence type="ECO:0000313" key="8">
    <source>
        <dbReference type="Proteomes" id="UP000265816"/>
    </source>
</evidence>
<dbReference type="Gene3D" id="3.40.50.280">
    <property type="entry name" value="Cobalamin-binding domain"/>
    <property type="match status" value="1"/>
</dbReference>
<dbReference type="SUPFAM" id="SSF51703">
    <property type="entry name" value="Cobalamin (vitamin B12)-dependent enzymes"/>
    <property type="match status" value="1"/>
</dbReference>
<dbReference type="EMBL" id="QWVT01000024">
    <property type="protein sequence ID" value="RID83938.1"/>
    <property type="molecule type" value="Genomic_DNA"/>
</dbReference>
<dbReference type="PANTHER" id="PTHR48101:SF1">
    <property type="entry name" value="METHYLMALONYL-COA MUTASE, LARGE SUBUNIT"/>
    <property type="match status" value="1"/>
</dbReference>
<dbReference type="GO" id="GO:0046872">
    <property type="term" value="F:metal ion binding"/>
    <property type="evidence" value="ECO:0007669"/>
    <property type="project" value="InterPro"/>
</dbReference>
<protein>
    <submittedName>
        <fullName evidence="7">Methylmalonyl-CoA mutase</fullName>
    </submittedName>
</protein>
<dbReference type="GO" id="GO:0019678">
    <property type="term" value="P:propionate metabolic process, methylmalonyl pathway"/>
    <property type="evidence" value="ECO:0007669"/>
    <property type="project" value="TreeGrafter"/>
</dbReference>
<evidence type="ECO:0000256" key="2">
    <source>
        <dbReference type="ARBA" id="ARBA00008465"/>
    </source>
</evidence>
<dbReference type="GO" id="GO:0004494">
    <property type="term" value="F:methylmalonyl-CoA mutase activity"/>
    <property type="evidence" value="ECO:0007669"/>
    <property type="project" value="UniProtKB-EC"/>
</dbReference>
<dbReference type="Gene3D" id="3.20.20.240">
    <property type="entry name" value="Methylmalonyl-CoA mutase"/>
    <property type="match status" value="1"/>
</dbReference>
<dbReference type="InterPro" id="IPR036724">
    <property type="entry name" value="Cobalamin-bd_sf"/>
</dbReference>
<dbReference type="OrthoDB" id="9762378at2"/>
<comment type="caution">
    <text evidence="7">The sequence shown here is derived from an EMBL/GenBank/DDBJ whole genome shotgun (WGS) entry which is preliminary data.</text>
</comment>
<evidence type="ECO:0000313" key="7">
    <source>
        <dbReference type="EMBL" id="RID83938.1"/>
    </source>
</evidence>
<dbReference type="SUPFAM" id="SSF52242">
    <property type="entry name" value="Cobalamin (vitamin B12)-binding domain"/>
    <property type="match status" value="1"/>
</dbReference>
<comment type="cofactor">
    <cofactor evidence="1">
        <name>adenosylcob(III)alamin</name>
        <dbReference type="ChEBI" id="CHEBI:18408"/>
    </cofactor>
</comment>
<dbReference type="Pfam" id="PF01642">
    <property type="entry name" value="MM_CoA_mutase"/>
    <property type="match status" value="1"/>
</dbReference>
<dbReference type="InterPro" id="IPR016176">
    <property type="entry name" value="Cbl-dep_enz_cat"/>
</dbReference>
<sequence length="668" mass="73464">MQFVEGRGMLSRQDSLKMTVDNMKNATFLDLSIADWEKAAAASLKGKPLESLYTDTYENIQLKPLYTGDDAKGSEALEFHRGIAPFGYAEEGWHGANPVAYENAADLEENLVRAFSRGQTAISFEVRPGLFSDPEKLAEMLKTAGTEKPFSLRPRGLHKLMLAAVIQALNETENGKTANGFIAADPVAEVAVSGRIPSDEEAFFKDWEHTLKVAHKHLPSVRTVLADTSPYHNAGANAVQELGIAVSTGVFFAEKLLERGWDLETALSKIVFHFSSGSNFFMETAKFRAARLLWSKAAEAFGAGKDSRRMVISAETSRFTKTVYDPYVNLLRAGNEAFSAVLGGVQYLETGTLDEAAGASSPFSERIAGNTHMILREEAHLEKVADPSGGSWYIESLTRTLAEQGWNLFLEIEESGGIFEAMKSGMLQEKIAQTRAARDKDIDTRRQSIIGTNVYANAEEQPEKRRGSEPVEKYNAEGSIEDFLAMMVSRKKLEGVLKKQDGAATFTPLPQQRLAEPFESLKERSGEIKRRTEKRPAVGLLCLGEVFRHKARADFVSGFLAAGGICAVRSQGIQDAKEAVEWIKSTGLQHFCLCGNDAQYSEIGLDIARGIASVYPDAKIFLAGLPPKDERQSWSEAGIQEFINMRSSSLTLLSQLLNEMEVVIDEKA</sequence>
<reference evidence="7 8" key="1">
    <citation type="submission" date="2018-08" db="EMBL/GenBank/DDBJ databases">
        <title>Bacillus jemisoniae sp. nov., Bacillus chryseoplanitiae sp. nov., Bacillus resnikiae sp. nov., and Bacillus frankliniae sp. nov., isolated from Viking spacecraft and associated surfaces.</title>
        <authorList>
            <person name="Seuylemezian A."/>
            <person name="Vaishampayan P."/>
        </authorList>
    </citation>
    <scope>NUCLEOTIDE SEQUENCE [LARGE SCALE GENOMIC DNA]</scope>
    <source>
        <strain evidence="7 8">JJ-247</strain>
    </source>
</reference>
<name>A0A398B542_9BACI</name>
<dbReference type="Proteomes" id="UP000265816">
    <property type="component" value="Unassembled WGS sequence"/>
</dbReference>
<feature type="domain" description="Methylmalonyl-CoA mutase alpha/beta chain catalytic" evidence="6">
    <location>
        <begin position="161"/>
        <end position="464"/>
    </location>
</feature>
<keyword evidence="4" id="KW-0413">Isomerase</keyword>
<dbReference type="GO" id="GO:0005737">
    <property type="term" value="C:cytoplasm"/>
    <property type="evidence" value="ECO:0007669"/>
    <property type="project" value="TreeGrafter"/>
</dbReference>
<dbReference type="GO" id="GO:0031419">
    <property type="term" value="F:cobalamin binding"/>
    <property type="evidence" value="ECO:0007669"/>
    <property type="project" value="UniProtKB-KW"/>
</dbReference>
<evidence type="ECO:0000256" key="4">
    <source>
        <dbReference type="ARBA" id="ARBA00023235"/>
    </source>
</evidence>
<proteinExistence type="inferred from homology"/>
<evidence type="ECO:0000256" key="5">
    <source>
        <dbReference type="ARBA" id="ARBA00023285"/>
    </source>
</evidence>
<organism evidence="7 8">
    <name type="scientific">Mesobacillus zeae</name>
    <dbReference type="NCBI Taxonomy" id="1917180"/>
    <lineage>
        <taxon>Bacteria</taxon>
        <taxon>Bacillati</taxon>
        <taxon>Bacillota</taxon>
        <taxon>Bacilli</taxon>
        <taxon>Bacillales</taxon>
        <taxon>Bacillaceae</taxon>
        <taxon>Mesobacillus</taxon>
    </lineage>
</organism>
<dbReference type="AlphaFoldDB" id="A0A398B542"/>
<gene>
    <name evidence="7" type="ORF">D1970_15190</name>
</gene>